<dbReference type="CDD" id="cd05466">
    <property type="entry name" value="PBP2_LTTR_substrate"/>
    <property type="match status" value="1"/>
</dbReference>
<keyword evidence="2" id="KW-0805">Transcription regulation</keyword>
<dbReference type="Pfam" id="PF03466">
    <property type="entry name" value="LysR_substrate"/>
    <property type="match status" value="1"/>
</dbReference>
<dbReference type="Proteomes" id="UP000446658">
    <property type="component" value="Unassembled WGS sequence"/>
</dbReference>
<evidence type="ECO:0000313" key="7">
    <source>
        <dbReference type="Proteomes" id="UP000446658"/>
    </source>
</evidence>
<evidence type="ECO:0000256" key="3">
    <source>
        <dbReference type="ARBA" id="ARBA00023125"/>
    </source>
</evidence>
<feature type="domain" description="HTH lysR-type" evidence="5">
    <location>
        <begin position="1"/>
        <end position="58"/>
    </location>
</feature>
<accession>A0A844GCH6</accession>
<dbReference type="PROSITE" id="PS50931">
    <property type="entry name" value="HTH_LYSR"/>
    <property type="match status" value="1"/>
</dbReference>
<dbReference type="PANTHER" id="PTHR30126">
    <property type="entry name" value="HTH-TYPE TRANSCRIPTIONAL REGULATOR"/>
    <property type="match status" value="1"/>
</dbReference>
<dbReference type="Pfam" id="PF00126">
    <property type="entry name" value="HTH_1"/>
    <property type="match status" value="1"/>
</dbReference>
<name>A0A844GCH6_9NEIS</name>
<dbReference type="AlphaFoldDB" id="A0A844GCH6"/>
<dbReference type="PRINTS" id="PR00039">
    <property type="entry name" value="HTHLYSR"/>
</dbReference>
<proteinExistence type="inferred from homology"/>
<dbReference type="Gene3D" id="1.10.10.10">
    <property type="entry name" value="Winged helix-like DNA-binding domain superfamily/Winged helix DNA-binding domain"/>
    <property type="match status" value="1"/>
</dbReference>
<dbReference type="InterPro" id="IPR000847">
    <property type="entry name" value="LysR_HTH_N"/>
</dbReference>
<reference evidence="6 7" key="1">
    <citation type="submission" date="2019-11" db="EMBL/GenBank/DDBJ databases">
        <title>Draft genome sequence of Paludibacterium sp. dN18-1.</title>
        <authorList>
            <person name="Im W.-T."/>
        </authorList>
    </citation>
    <scope>NUCLEOTIDE SEQUENCE [LARGE SCALE GENOMIC DNA]</scope>
    <source>
        <strain evidence="7">dN 18-1</strain>
    </source>
</reference>
<evidence type="ECO:0000256" key="4">
    <source>
        <dbReference type="ARBA" id="ARBA00023163"/>
    </source>
</evidence>
<dbReference type="GO" id="GO:0000976">
    <property type="term" value="F:transcription cis-regulatory region binding"/>
    <property type="evidence" value="ECO:0007669"/>
    <property type="project" value="TreeGrafter"/>
</dbReference>
<keyword evidence="3" id="KW-0238">DNA-binding</keyword>
<dbReference type="Gene3D" id="3.40.190.10">
    <property type="entry name" value="Periplasmic binding protein-like II"/>
    <property type="match status" value="2"/>
</dbReference>
<evidence type="ECO:0000256" key="1">
    <source>
        <dbReference type="ARBA" id="ARBA00009437"/>
    </source>
</evidence>
<dbReference type="SUPFAM" id="SSF53850">
    <property type="entry name" value="Periplasmic binding protein-like II"/>
    <property type="match status" value="1"/>
</dbReference>
<dbReference type="PANTHER" id="PTHR30126:SF40">
    <property type="entry name" value="HTH-TYPE TRANSCRIPTIONAL REGULATOR GLTR"/>
    <property type="match status" value="1"/>
</dbReference>
<dbReference type="RefSeq" id="WP_230368906.1">
    <property type="nucleotide sequence ID" value="NZ_WLYX01000001.1"/>
</dbReference>
<comment type="similarity">
    <text evidence="1">Belongs to the LysR transcriptional regulatory family.</text>
</comment>
<evidence type="ECO:0000256" key="2">
    <source>
        <dbReference type="ARBA" id="ARBA00023015"/>
    </source>
</evidence>
<organism evidence="6 7">
    <name type="scientific">Paludibacterium denitrificans</name>
    <dbReference type="NCBI Taxonomy" id="2675226"/>
    <lineage>
        <taxon>Bacteria</taxon>
        <taxon>Pseudomonadati</taxon>
        <taxon>Pseudomonadota</taxon>
        <taxon>Betaproteobacteria</taxon>
        <taxon>Neisseriales</taxon>
        <taxon>Chromobacteriaceae</taxon>
        <taxon>Paludibacterium</taxon>
    </lineage>
</organism>
<evidence type="ECO:0000313" key="6">
    <source>
        <dbReference type="EMBL" id="MTD32474.1"/>
    </source>
</evidence>
<dbReference type="EMBL" id="WLYX01000001">
    <property type="protein sequence ID" value="MTD32474.1"/>
    <property type="molecule type" value="Genomic_DNA"/>
</dbReference>
<keyword evidence="7" id="KW-1185">Reference proteome</keyword>
<dbReference type="FunFam" id="1.10.10.10:FF:000001">
    <property type="entry name" value="LysR family transcriptional regulator"/>
    <property type="match status" value="1"/>
</dbReference>
<dbReference type="SUPFAM" id="SSF46785">
    <property type="entry name" value="Winged helix' DNA-binding domain"/>
    <property type="match status" value="1"/>
</dbReference>
<protein>
    <submittedName>
        <fullName evidence="6">LysR family transcriptional regulator</fullName>
    </submittedName>
</protein>
<keyword evidence="4" id="KW-0804">Transcription</keyword>
<dbReference type="InterPro" id="IPR036388">
    <property type="entry name" value="WH-like_DNA-bd_sf"/>
</dbReference>
<evidence type="ECO:0000259" key="5">
    <source>
        <dbReference type="PROSITE" id="PS50931"/>
    </source>
</evidence>
<dbReference type="InterPro" id="IPR005119">
    <property type="entry name" value="LysR_subst-bd"/>
</dbReference>
<sequence length="325" mass="35655">MEIYQLRTFVTVAQQGHLTQAAELLHLSQPAVTAQIKALEEEVGMPLFERTTGGVRLTRAGQELLPQAHAILAAARDILNHARNLKGQLAGKVEVGISLTPDILKMGPWVARLTEKYPLMDLRLRHGVTGDILNLVRKKELDAGFYLGKNPYVNVHTVKLTDLPLCVVLPNGWAERIDLKNPKELGKLPWIGVSQFSSLSKITAELWRELNISPKKSTECDHLDAMMELVVHGVGMALVREDDAQAFAAAGKLTVVPGVRKLAALQFAFPADRVGDPILEALLQELVAVWQLDAAVMKESVLKPSRRQGLPIVGLACWSAVSIRC</sequence>
<gene>
    <name evidence="6" type="ORF">GKE73_01745</name>
</gene>
<dbReference type="GO" id="GO:0003700">
    <property type="term" value="F:DNA-binding transcription factor activity"/>
    <property type="evidence" value="ECO:0007669"/>
    <property type="project" value="InterPro"/>
</dbReference>
<dbReference type="InterPro" id="IPR036390">
    <property type="entry name" value="WH_DNA-bd_sf"/>
</dbReference>
<comment type="caution">
    <text evidence="6">The sequence shown here is derived from an EMBL/GenBank/DDBJ whole genome shotgun (WGS) entry which is preliminary data.</text>
</comment>